<proteinExistence type="predicted"/>
<dbReference type="RefSeq" id="WP_380025898.1">
    <property type="nucleotide sequence ID" value="NZ_JBHSHC010000093.1"/>
</dbReference>
<dbReference type="SUPFAM" id="SSF158430">
    <property type="entry name" value="Bacillus cereus metalloprotein-like"/>
    <property type="match status" value="1"/>
</dbReference>
<protein>
    <submittedName>
        <fullName evidence="1">DUF2935 domain-containing protein</fullName>
    </submittedName>
</protein>
<dbReference type="EMBL" id="JBHSHC010000093">
    <property type="protein sequence ID" value="MFC4767949.1"/>
    <property type="molecule type" value="Genomic_DNA"/>
</dbReference>
<dbReference type="Gene3D" id="1.20.1260.120">
    <property type="entry name" value="Protein of unknown function DUF2935"/>
    <property type="match status" value="1"/>
</dbReference>
<organism evidence="1 2">
    <name type="scientific">Effusibacillus consociatus</name>
    <dbReference type="NCBI Taxonomy" id="1117041"/>
    <lineage>
        <taxon>Bacteria</taxon>
        <taxon>Bacillati</taxon>
        <taxon>Bacillota</taxon>
        <taxon>Bacilli</taxon>
        <taxon>Bacillales</taxon>
        <taxon>Alicyclobacillaceae</taxon>
        <taxon>Effusibacillus</taxon>
    </lineage>
</organism>
<accession>A0ABV9Q284</accession>
<dbReference type="Proteomes" id="UP001596002">
    <property type="component" value="Unassembled WGS sequence"/>
</dbReference>
<sequence>MEDQLGHAVLMKGQLDPVELALIKEADVYIQAFQGHSFQDELLKGYLRFSGPNYPYYRRFLKDVANTTVALYHFIRKFVQLYKKEELINKTTLRFMEHHFFETCYFLNKLAYSEPEIEIPDCLLTKPDFPSYEV</sequence>
<dbReference type="Pfam" id="PF11155">
    <property type="entry name" value="DUF2935"/>
    <property type="match status" value="1"/>
</dbReference>
<gene>
    <name evidence="1" type="ORF">ACFO8Q_11350</name>
</gene>
<comment type="caution">
    <text evidence="1">The sequence shown here is derived from an EMBL/GenBank/DDBJ whole genome shotgun (WGS) entry which is preliminary data.</text>
</comment>
<reference evidence="2" key="1">
    <citation type="journal article" date="2019" name="Int. J. Syst. Evol. Microbiol.">
        <title>The Global Catalogue of Microorganisms (GCM) 10K type strain sequencing project: providing services to taxonomists for standard genome sequencing and annotation.</title>
        <authorList>
            <consortium name="The Broad Institute Genomics Platform"/>
            <consortium name="The Broad Institute Genome Sequencing Center for Infectious Disease"/>
            <person name="Wu L."/>
            <person name="Ma J."/>
        </authorList>
    </citation>
    <scope>NUCLEOTIDE SEQUENCE [LARGE SCALE GENOMIC DNA]</scope>
    <source>
        <strain evidence="2">WYCCWR 12678</strain>
    </source>
</reference>
<name>A0ABV9Q284_9BACL</name>
<evidence type="ECO:0000313" key="2">
    <source>
        <dbReference type="Proteomes" id="UP001596002"/>
    </source>
</evidence>
<keyword evidence="2" id="KW-1185">Reference proteome</keyword>
<dbReference type="InterPro" id="IPR021328">
    <property type="entry name" value="CotB-like"/>
</dbReference>
<evidence type="ECO:0000313" key="1">
    <source>
        <dbReference type="EMBL" id="MFC4767949.1"/>
    </source>
</evidence>